<evidence type="ECO:0000256" key="1">
    <source>
        <dbReference type="ARBA" id="ARBA00022475"/>
    </source>
</evidence>
<feature type="transmembrane region" description="Helical" evidence="5">
    <location>
        <begin position="127"/>
        <end position="148"/>
    </location>
</feature>
<evidence type="ECO:0000256" key="4">
    <source>
        <dbReference type="ARBA" id="ARBA00023136"/>
    </source>
</evidence>
<protein>
    <recommendedName>
        <fullName evidence="5">UPF0182 protein H4N64_25560</fullName>
    </recommendedName>
</protein>
<evidence type="ECO:0000256" key="5">
    <source>
        <dbReference type="HAMAP-Rule" id="MF_01600"/>
    </source>
</evidence>
<organism evidence="7 8">
    <name type="scientific">Streptomyces cupreus</name>
    <dbReference type="NCBI Taxonomy" id="2759956"/>
    <lineage>
        <taxon>Bacteria</taxon>
        <taxon>Bacillati</taxon>
        <taxon>Actinomycetota</taxon>
        <taxon>Actinomycetes</taxon>
        <taxon>Kitasatosporales</taxon>
        <taxon>Streptomycetaceae</taxon>
        <taxon>Streptomyces</taxon>
    </lineage>
</organism>
<comment type="caution">
    <text evidence="7">The sequence shown here is derived from an EMBL/GenBank/DDBJ whole genome shotgun (WGS) entry which is preliminary data.</text>
</comment>
<name>A0A7X1J691_9ACTN</name>
<feature type="transmembrane region" description="Helical" evidence="5">
    <location>
        <begin position="218"/>
        <end position="243"/>
    </location>
</feature>
<feature type="region of interest" description="Disordered" evidence="6">
    <location>
        <begin position="886"/>
        <end position="983"/>
    </location>
</feature>
<proteinExistence type="inferred from homology"/>
<keyword evidence="8" id="KW-1185">Reference proteome</keyword>
<evidence type="ECO:0000256" key="3">
    <source>
        <dbReference type="ARBA" id="ARBA00022989"/>
    </source>
</evidence>
<feature type="compositionally biased region" description="Low complexity" evidence="6">
    <location>
        <begin position="973"/>
        <end position="983"/>
    </location>
</feature>
<keyword evidence="2 5" id="KW-0812">Transmembrane</keyword>
<comment type="subcellular location">
    <subcellularLocation>
        <location evidence="5">Cell membrane</location>
        <topology evidence="5">Multi-pass membrane protein</topology>
    </subcellularLocation>
</comment>
<evidence type="ECO:0000256" key="2">
    <source>
        <dbReference type="ARBA" id="ARBA00022692"/>
    </source>
</evidence>
<keyword evidence="3 5" id="KW-1133">Transmembrane helix</keyword>
<dbReference type="GO" id="GO:0005576">
    <property type="term" value="C:extracellular region"/>
    <property type="evidence" value="ECO:0007669"/>
    <property type="project" value="TreeGrafter"/>
</dbReference>
<dbReference type="InterPro" id="IPR005372">
    <property type="entry name" value="UPF0182"/>
</dbReference>
<dbReference type="Proteomes" id="UP000584670">
    <property type="component" value="Unassembled WGS sequence"/>
</dbReference>
<feature type="transmembrane region" description="Helical" evidence="5">
    <location>
        <begin position="180"/>
        <end position="206"/>
    </location>
</feature>
<gene>
    <name evidence="7" type="ORF">H4N64_25560</name>
</gene>
<dbReference type="AlphaFoldDB" id="A0A7X1J691"/>
<dbReference type="Pfam" id="PF03699">
    <property type="entry name" value="UPF0182"/>
    <property type="match status" value="1"/>
</dbReference>
<evidence type="ECO:0000313" key="8">
    <source>
        <dbReference type="Proteomes" id="UP000584670"/>
    </source>
</evidence>
<feature type="transmembrane region" description="Helical" evidence="5">
    <location>
        <begin position="271"/>
        <end position="291"/>
    </location>
</feature>
<dbReference type="PANTHER" id="PTHR39344">
    <property type="entry name" value="UPF0182 PROTEIN SLL1060"/>
    <property type="match status" value="1"/>
</dbReference>
<keyword evidence="1 5" id="KW-1003">Cell membrane</keyword>
<reference evidence="7 8" key="1">
    <citation type="submission" date="2020-08" db="EMBL/GenBank/DDBJ databases">
        <title>Streptomyces sp. PSKA01 genome sequencing and assembly.</title>
        <authorList>
            <person name="Mandal S."/>
            <person name="Maiti P.K."/>
            <person name="Das P."/>
        </authorList>
    </citation>
    <scope>NUCLEOTIDE SEQUENCE [LARGE SCALE GENOMIC DNA]</scope>
    <source>
        <strain evidence="7 8">PSKA01</strain>
    </source>
</reference>
<keyword evidence="4 5" id="KW-0472">Membrane</keyword>
<feature type="transmembrane region" description="Helical" evidence="5">
    <location>
        <begin position="31"/>
        <end position="53"/>
    </location>
</feature>
<feature type="compositionally biased region" description="Basic and acidic residues" evidence="6">
    <location>
        <begin position="944"/>
        <end position="957"/>
    </location>
</feature>
<evidence type="ECO:0000313" key="7">
    <source>
        <dbReference type="EMBL" id="MBC2904891.1"/>
    </source>
</evidence>
<comment type="similarity">
    <text evidence="5">Belongs to the UPF0182 family.</text>
</comment>
<accession>A0A7X1J691</accession>
<dbReference type="EMBL" id="JACMSF010000030">
    <property type="protein sequence ID" value="MBC2904891.1"/>
    <property type="molecule type" value="Genomic_DNA"/>
</dbReference>
<dbReference type="GO" id="GO:0005886">
    <property type="term" value="C:plasma membrane"/>
    <property type="evidence" value="ECO:0007669"/>
    <property type="project" value="UniProtKB-SubCell"/>
</dbReference>
<feature type="transmembrane region" description="Helical" evidence="5">
    <location>
        <begin position="303"/>
        <end position="323"/>
    </location>
</feature>
<feature type="transmembrane region" description="Helical" evidence="5">
    <location>
        <begin position="73"/>
        <end position="97"/>
    </location>
</feature>
<evidence type="ECO:0000256" key="6">
    <source>
        <dbReference type="SAM" id="MobiDB-lite"/>
    </source>
</evidence>
<dbReference type="PANTHER" id="PTHR39344:SF1">
    <property type="entry name" value="UPF0182 PROTEIN SLL1060"/>
    <property type="match status" value="1"/>
</dbReference>
<sequence>MRTLAFQMPDRGGGPTGPRIRVGRPSRRVRTLLMTLGVLAVLGMAFTMFAGFWTDWLWYRSVNYSSVFTTTLWTKIGLFSVFGLLMALSVGFNIWLAHRLRPPLSAMSMEQQSLDRYRMGIAPYKKWLLLAITALVGLIAGASASGQWRTWLMWVNGVSFGQKDPQFHLDVSFYAFDLPWYRFLLGFGFAAAILSLIAAALTHYLYGGLRITSPGARATAAATGHLSVLLGIFVALKAVAYWLDRYGLAVKSSDFKATDNWTGLRYVDANAYLPAKTILFCIAVICALLFFATLWRRTWQLPVIGFGLMVLSAILIGGLYPAIVQKFQVQPNEQAKEAPYVNKNLKATREAYGIDDAQVTEYSGQSSAEDPAQLRDDVGKAASIRIMDPNIVSPTFQQLQQIRNYYGFPTNLDVDRYSKDGKDQDTVIGLRELNLNGIPKNNWINDHFRYTHGYGVVAAEGTSADSQGRPVFTESDLPSKGDLGTYQQRVYYGEKTSTYSIVGGPQKEIDYSDDSGEKTYSYEGNSGVNLSNPINRAAYAVAFSEPQILYSGAIGEGSRILYNRTPKERVEAVAPWLTIDGDAYPAVVDGKIQWIVDAYTTTNGYPYASRTTLGDTTADSLTATNNSRAVVAQQNQVNYIRNSVKATVDAYSGEVKLYQWDTQDPVLKTWMKAFPNTVEPKSEISQSLMAHLRYPQDLFKVQRELLSRYHVDDATTFLSGSEVWQVPDDPTNKSGNAVPPYYLSMKMPDQNSQAFSLTTTFTPNGRDNLSAFMAVDAEAGTSDYGKIRILKLPTNTTVNGPKQVQSQFNSEQDIAETISLLSRGDSNVEYGNLLAVPLDGGLLYVEPVYVRGGGLKYPLLRKVLVTYGGSTAFEDTLDQALNKIFGAEGTTPQPPEDDGDTTEPTPPPTTEDPTVQEALNDAQKAFEDGQQALKDGDWEAYGRAQEDLEEALRRAEEAQSGESPESGDGGGASPSPTGSPDSS</sequence>
<dbReference type="NCBIfam" id="NF000825">
    <property type="entry name" value="PRK00068.1"/>
    <property type="match status" value="1"/>
</dbReference>
<dbReference type="HAMAP" id="MF_01600">
    <property type="entry name" value="UPF0182"/>
    <property type="match status" value="1"/>
</dbReference>